<gene>
    <name evidence="1" type="ORF">N320_11571</name>
</gene>
<dbReference type="InterPro" id="IPR051632">
    <property type="entry name" value="Rho_GEF"/>
</dbReference>
<reference evidence="1 2" key="1">
    <citation type="submission" date="2014-04" db="EMBL/GenBank/DDBJ databases">
        <title>Genome evolution of avian class.</title>
        <authorList>
            <person name="Zhang G."/>
            <person name="Li C."/>
        </authorList>
    </citation>
    <scope>NUCLEOTIDE SEQUENCE [LARGE SCALE GENOMIC DNA]</scope>
    <source>
        <strain evidence="1">BGI_N320</strain>
    </source>
</reference>
<keyword evidence="2" id="KW-1185">Reference proteome</keyword>
<evidence type="ECO:0000313" key="1">
    <source>
        <dbReference type="EMBL" id="KFO93235.1"/>
    </source>
</evidence>
<evidence type="ECO:0000313" key="2">
    <source>
        <dbReference type="Proteomes" id="UP000054064"/>
    </source>
</evidence>
<dbReference type="Gene3D" id="1.25.40.20">
    <property type="entry name" value="Ankyrin repeat-containing domain"/>
    <property type="match status" value="1"/>
</dbReference>
<feature type="non-terminal residue" evidence="1">
    <location>
        <position position="413"/>
    </location>
</feature>
<feature type="non-terminal residue" evidence="1">
    <location>
        <position position="1"/>
    </location>
</feature>
<dbReference type="Proteomes" id="UP000054064">
    <property type="component" value="Unassembled WGS sequence"/>
</dbReference>
<proteinExistence type="predicted"/>
<dbReference type="InterPro" id="IPR036770">
    <property type="entry name" value="Ankyrin_rpt-contain_sf"/>
</dbReference>
<dbReference type="SUPFAM" id="SSF48403">
    <property type="entry name" value="Ankyrin repeat"/>
    <property type="match status" value="1"/>
</dbReference>
<protein>
    <submittedName>
        <fullName evidence="1">Rho guanine nucleotide exchange factor 28</fullName>
    </submittedName>
</protein>
<accession>A0A091HET7</accession>
<dbReference type="AlphaFoldDB" id="A0A091HET7"/>
<dbReference type="PANTHER" id="PTHR13944:SF22">
    <property type="entry name" value="RHO GUANINE NUCLEOTIDE EXCHANGE FACTOR 28"/>
    <property type="match status" value="1"/>
</dbReference>
<dbReference type="GO" id="GO:0000902">
    <property type="term" value="P:cell morphogenesis"/>
    <property type="evidence" value="ECO:0007669"/>
    <property type="project" value="TreeGrafter"/>
</dbReference>
<dbReference type="EMBL" id="KL532463">
    <property type="protein sequence ID" value="KFO93235.1"/>
    <property type="molecule type" value="Genomic_DNA"/>
</dbReference>
<organism evidence="1 2">
    <name type="scientific">Buceros rhinoceros silvestris</name>
    <dbReference type="NCBI Taxonomy" id="175836"/>
    <lineage>
        <taxon>Eukaryota</taxon>
        <taxon>Metazoa</taxon>
        <taxon>Chordata</taxon>
        <taxon>Craniata</taxon>
        <taxon>Vertebrata</taxon>
        <taxon>Euteleostomi</taxon>
        <taxon>Archelosauria</taxon>
        <taxon>Archosauria</taxon>
        <taxon>Dinosauria</taxon>
        <taxon>Saurischia</taxon>
        <taxon>Theropoda</taxon>
        <taxon>Coelurosauria</taxon>
        <taxon>Aves</taxon>
        <taxon>Neognathae</taxon>
        <taxon>Neoaves</taxon>
        <taxon>Telluraves</taxon>
        <taxon>Coraciimorphae</taxon>
        <taxon>Bucerotiformes</taxon>
        <taxon>Bucerotidae</taxon>
        <taxon>Buceros</taxon>
    </lineage>
</organism>
<sequence>VITGHGCQEAVSVSVLMYSRGYSPVVLGSCLVAHRENLSCKVSHFLVGHAECVTAASHKMLLDKFGVRIKDLQSLDNDLMMAVAHEELPLTWNILGSCSEEKQKETLLHLVMKSGLVKLFQFLAAQPGGSSALVLPNEDGATPLDLALQYGHSKLVEVFTNFQGSHSLDISRAEINEGACMQFVHSSRALTLTFSHTTQQLLESDIKLFRKYFWDRPLLYQVGTLQFRKCYPTGPESELGNTEERFLKIMRKSLELLELSATSLEQRHSALDVLRKLKTPPTFFSATRLSATLSGSDEVYANCMVVDQAGDLKTDYIHEDGVSRETCLNPSSSIPMTKSSSSPSLEENDQYIHILNEGNQRPVKNGKCPGLRHTLSPSDQYGTDSYFSLETHGFIKNRGQLYADMKKRRYGID</sequence>
<dbReference type="PANTHER" id="PTHR13944">
    <property type="entry name" value="AGAP007712-PA"/>
    <property type="match status" value="1"/>
</dbReference>
<dbReference type="GO" id="GO:0035023">
    <property type="term" value="P:regulation of Rho protein signal transduction"/>
    <property type="evidence" value="ECO:0007669"/>
    <property type="project" value="TreeGrafter"/>
</dbReference>
<name>A0A091HET7_BUCRH</name>